<dbReference type="Proteomes" id="UP001346869">
    <property type="component" value="Unassembled WGS sequence"/>
</dbReference>
<accession>A0AAN7XJN7</accession>
<reference evidence="2 3" key="2">
    <citation type="journal article" date="2023" name="Mol. Biol. Evol.">
        <title>Genomics of Secondarily Temperate Adaptation in the Only Non-Antarctic Icefish.</title>
        <authorList>
            <person name="Rivera-Colon A.G."/>
            <person name="Rayamajhi N."/>
            <person name="Minhas B.F."/>
            <person name="Madrigal G."/>
            <person name="Bilyk K.T."/>
            <person name="Yoon V."/>
            <person name="Hune M."/>
            <person name="Gregory S."/>
            <person name="Cheng C.H.C."/>
            <person name="Catchen J.M."/>
        </authorList>
    </citation>
    <scope>NUCLEOTIDE SEQUENCE [LARGE SCALE GENOMIC DNA]</scope>
    <source>
        <strain evidence="2">JMC-PN-2008</strain>
    </source>
</reference>
<comment type="caution">
    <text evidence="2">The sequence shown here is derived from an EMBL/GenBank/DDBJ whole genome shotgun (WGS) entry which is preliminary data.</text>
</comment>
<reference evidence="2 3" key="1">
    <citation type="journal article" date="2023" name="Genes (Basel)">
        <title>Chromosome-Level Genome Assembly and Circadian Gene Repertoire of the Patagonia Blennie Eleginops maclovinus-The Closest Ancestral Proxy of Antarctic Cryonotothenioids.</title>
        <authorList>
            <person name="Cheng C.C."/>
            <person name="Rivera-Colon A.G."/>
            <person name="Minhas B.F."/>
            <person name="Wilson L."/>
            <person name="Rayamajhi N."/>
            <person name="Vargas-Chacoff L."/>
            <person name="Catchen J.M."/>
        </authorList>
    </citation>
    <scope>NUCLEOTIDE SEQUENCE [LARGE SCALE GENOMIC DNA]</scope>
    <source>
        <strain evidence="2">JMC-PN-2008</strain>
    </source>
</reference>
<gene>
    <name evidence="2" type="ORF">PBY51_017404</name>
</gene>
<feature type="region of interest" description="Disordered" evidence="1">
    <location>
        <begin position="1"/>
        <end position="22"/>
    </location>
</feature>
<sequence>MLMKEEITRETHPPVSPRRGRQHCVDHENGLVSFRSEAIVLTQGGNPIPANKERYIKDDAVFRGSA</sequence>
<protein>
    <submittedName>
        <fullName evidence="2">Uncharacterized protein</fullName>
    </submittedName>
</protein>
<proteinExistence type="predicted"/>
<evidence type="ECO:0000313" key="2">
    <source>
        <dbReference type="EMBL" id="KAK5861969.1"/>
    </source>
</evidence>
<evidence type="ECO:0000256" key="1">
    <source>
        <dbReference type="SAM" id="MobiDB-lite"/>
    </source>
</evidence>
<organism evidence="2 3">
    <name type="scientific">Eleginops maclovinus</name>
    <name type="common">Patagonian blennie</name>
    <name type="synonym">Eleginus maclovinus</name>
    <dbReference type="NCBI Taxonomy" id="56733"/>
    <lineage>
        <taxon>Eukaryota</taxon>
        <taxon>Metazoa</taxon>
        <taxon>Chordata</taxon>
        <taxon>Craniata</taxon>
        <taxon>Vertebrata</taxon>
        <taxon>Euteleostomi</taxon>
        <taxon>Actinopterygii</taxon>
        <taxon>Neopterygii</taxon>
        <taxon>Teleostei</taxon>
        <taxon>Neoteleostei</taxon>
        <taxon>Acanthomorphata</taxon>
        <taxon>Eupercaria</taxon>
        <taxon>Perciformes</taxon>
        <taxon>Notothenioidei</taxon>
        <taxon>Eleginopidae</taxon>
        <taxon>Eleginops</taxon>
    </lineage>
</organism>
<keyword evidence="3" id="KW-1185">Reference proteome</keyword>
<dbReference type="AlphaFoldDB" id="A0AAN7XJN7"/>
<feature type="compositionally biased region" description="Basic and acidic residues" evidence="1">
    <location>
        <begin position="1"/>
        <end position="12"/>
    </location>
</feature>
<dbReference type="EMBL" id="JAUZQC010000012">
    <property type="protein sequence ID" value="KAK5861969.1"/>
    <property type="molecule type" value="Genomic_DNA"/>
</dbReference>
<evidence type="ECO:0000313" key="3">
    <source>
        <dbReference type="Proteomes" id="UP001346869"/>
    </source>
</evidence>
<name>A0AAN7XJN7_ELEMC</name>